<comment type="caution">
    <text evidence="10">The sequence shown here is derived from an EMBL/GenBank/DDBJ whole genome shotgun (WGS) entry which is preliminary data.</text>
</comment>
<dbReference type="GO" id="GO:0005886">
    <property type="term" value="C:plasma membrane"/>
    <property type="evidence" value="ECO:0007669"/>
    <property type="project" value="TreeGrafter"/>
</dbReference>
<dbReference type="InterPro" id="IPR018497">
    <property type="entry name" value="Peptidase_M13_C"/>
</dbReference>
<dbReference type="InterPro" id="IPR042089">
    <property type="entry name" value="Peptidase_M13_dom_2"/>
</dbReference>
<dbReference type="InterPro" id="IPR000718">
    <property type="entry name" value="Peptidase_M13"/>
</dbReference>
<feature type="domain" description="Peptidase M13 N-terminal" evidence="9">
    <location>
        <begin position="35"/>
        <end position="405"/>
    </location>
</feature>
<dbReference type="PRINTS" id="PR00786">
    <property type="entry name" value="NEPRILYSIN"/>
</dbReference>
<evidence type="ECO:0000259" key="8">
    <source>
        <dbReference type="Pfam" id="PF01431"/>
    </source>
</evidence>
<evidence type="ECO:0000259" key="9">
    <source>
        <dbReference type="Pfam" id="PF05649"/>
    </source>
</evidence>
<dbReference type="Pfam" id="PF01431">
    <property type="entry name" value="Peptidase_M13"/>
    <property type="match status" value="1"/>
</dbReference>
<dbReference type="EMBL" id="JAARLZ010000006">
    <property type="protein sequence ID" value="NII07055.1"/>
    <property type="molecule type" value="Genomic_DNA"/>
</dbReference>
<dbReference type="PROSITE" id="PS51885">
    <property type="entry name" value="NEPRILYSIN"/>
    <property type="match status" value="1"/>
</dbReference>
<dbReference type="GO" id="GO:0046872">
    <property type="term" value="F:metal ion binding"/>
    <property type="evidence" value="ECO:0007669"/>
    <property type="project" value="UniProtKB-KW"/>
</dbReference>
<comment type="similarity">
    <text evidence="2">Belongs to the peptidase M13 family.</text>
</comment>
<keyword evidence="7" id="KW-0482">Metalloprotease</keyword>
<keyword evidence="5" id="KW-0378">Hydrolase</keyword>
<dbReference type="Pfam" id="PF05649">
    <property type="entry name" value="Peptidase_M13_N"/>
    <property type="match status" value="1"/>
</dbReference>
<evidence type="ECO:0000256" key="6">
    <source>
        <dbReference type="ARBA" id="ARBA00022833"/>
    </source>
</evidence>
<name>A0A7X5ZIU9_9GAMM</name>
<dbReference type="Proteomes" id="UP000490980">
    <property type="component" value="Unassembled WGS sequence"/>
</dbReference>
<evidence type="ECO:0000313" key="10">
    <source>
        <dbReference type="EMBL" id="NII07055.1"/>
    </source>
</evidence>
<evidence type="ECO:0000256" key="1">
    <source>
        <dbReference type="ARBA" id="ARBA00001947"/>
    </source>
</evidence>
<evidence type="ECO:0000256" key="7">
    <source>
        <dbReference type="ARBA" id="ARBA00023049"/>
    </source>
</evidence>
<dbReference type="AlphaFoldDB" id="A0A7X5ZIU9"/>
<evidence type="ECO:0000256" key="5">
    <source>
        <dbReference type="ARBA" id="ARBA00022801"/>
    </source>
</evidence>
<dbReference type="PANTHER" id="PTHR11733:SF167">
    <property type="entry name" value="FI17812P1-RELATED"/>
    <property type="match status" value="1"/>
</dbReference>
<accession>A0A7X5ZIU9</accession>
<evidence type="ECO:0000256" key="4">
    <source>
        <dbReference type="ARBA" id="ARBA00022723"/>
    </source>
</evidence>
<keyword evidence="3" id="KW-0645">Protease</keyword>
<evidence type="ECO:0000313" key="11">
    <source>
        <dbReference type="Proteomes" id="UP000490980"/>
    </source>
</evidence>
<keyword evidence="6" id="KW-0862">Zinc</keyword>
<evidence type="ECO:0000256" key="2">
    <source>
        <dbReference type="ARBA" id="ARBA00007357"/>
    </source>
</evidence>
<dbReference type="SUPFAM" id="SSF55486">
    <property type="entry name" value="Metalloproteases ('zincins'), catalytic domain"/>
    <property type="match status" value="1"/>
</dbReference>
<evidence type="ECO:0000256" key="3">
    <source>
        <dbReference type="ARBA" id="ARBA00022670"/>
    </source>
</evidence>
<dbReference type="InterPro" id="IPR024079">
    <property type="entry name" value="MetalloPept_cat_dom_sf"/>
</dbReference>
<keyword evidence="11" id="KW-1185">Reference proteome</keyword>
<reference evidence="10 11" key="1">
    <citation type="submission" date="2020-03" db="EMBL/GenBank/DDBJ databases">
        <authorList>
            <person name="Lai Q."/>
        </authorList>
    </citation>
    <scope>NUCLEOTIDE SEQUENCE [LARGE SCALE GENOMIC DNA]</scope>
    <source>
        <strain evidence="10 11">CCUG 25036</strain>
    </source>
</reference>
<gene>
    <name evidence="10" type="ORF">HBF25_11705</name>
</gene>
<feature type="domain" description="Peptidase M13 C-terminal" evidence="8">
    <location>
        <begin position="464"/>
        <end position="657"/>
    </location>
</feature>
<dbReference type="GO" id="GO:0016485">
    <property type="term" value="P:protein processing"/>
    <property type="evidence" value="ECO:0007669"/>
    <property type="project" value="TreeGrafter"/>
</dbReference>
<keyword evidence="4" id="KW-0479">Metal-binding</keyword>
<dbReference type="CDD" id="cd08662">
    <property type="entry name" value="M13"/>
    <property type="match status" value="1"/>
</dbReference>
<protein>
    <submittedName>
        <fullName evidence="10">M13 family metallopeptidase</fullName>
    </submittedName>
</protein>
<organism evidence="10 11">
    <name type="scientific">Luteibacter anthropi</name>
    <dbReference type="NCBI Taxonomy" id="564369"/>
    <lineage>
        <taxon>Bacteria</taxon>
        <taxon>Pseudomonadati</taxon>
        <taxon>Pseudomonadota</taxon>
        <taxon>Gammaproteobacteria</taxon>
        <taxon>Lysobacterales</taxon>
        <taxon>Rhodanobacteraceae</taxon>
        <taxon>Luteibacter</taxon>
    </lineage>
</organism>
<dbReference type="GO" id="GO:0004222">
    <property type="term" value="F:metalloendopeptidase activity"/>
    <property type="evidence" value="ECO:0007669"/>
    <property type="project" value="InterPro"/>
</dbReference>
<sequence length="660" mass="72799">MSGMAYGVQAQSVAMRPVIGDFGFDTTGMDRSVRPGNDFYVYASGGWTRSTSIPASKANYGQFARLADINTERVGDILTEAAKDPSSRIGAAYTSYLDEKRVEALGLSPLRPWLDRIDTMGDRAAYRALLPDAAALGITVPIRIEVGPDDAHPDTYIPIVSQSGLGMPDRSYYLSADAPMPEVRNAYVVWLTHALQATGQHDAARRARAVLAFETEIAKVSWTPLQNRDATKTYNRTTLDALARQTSGLGIKAWFVGHEPAGDAVVAMQPDAIAAIAVIIAKTPMDVLKDALRAQSLHAFAPFLPDSVGDADFAFYGRVLDGSEAREPRKARAADFVVDAVPDDVSRIYVARWFTPETKAAALAMVKNIIAAMDRRLDAVSWMSAATKARAHAKLAAFTPRIGYPDRWHDYTGLTMRADDLLGNAIRARRWRHDWDMERIGKSLYRWEWSATPMTVDAFANYPTIGITFPAAILQPPFFDPHADAAINYGGIGAVIGHEMSHQFDDQGAKYDEKGRLATWWTQADLDAFHASTDALAKQFSAYEPLPGMHIDGQLTLGENIADLAGLTVAYDAYKASPESKTAKMIDGFTPDQRFFLGWAQLWRLSYRDADLRRRLLTNGHAPAIQRVWTVRNLDPWYGAYGVTPGQALYLEPSARVRIW</sequence>
<dbReference type="InterPro" id="IPR008753">
    <property type="entry name" value="Peptidase_M13_N"/>
</dbReference>
<comment type="cofactor">
    <cofactor evidence="1">
        <name>Zn(2+)</name>
        <dbReference type="ChEBI" id="CHEBI:29105"/>
    </cofactor>
</comment>
<dbReference type="Gene3D" id="3.40.390.10">
    <property type="entry name" value="Collagenase (Catalytic Domain)"/>
    <property type="match status" value="1"/>
</dbReference>
<dbReference type="PANTHER" id="PTHR11733">
    <property type="entry name" value="ZINC METALLOPROTEASE FAMILY M13 NEPRILYSIN-RELATED"/>
    <property type="match status" value="1"/>
</dbReference>
<dbReference type="Gene3D" id="1.10.1380.10">
    <property type="entry name" value="Neutral endopeptidase , domain2"/>
    <property type="match status" value="1"/>
</dbReference>
<proteinExistence type="inferred from homology"/>